<comment type="caution">
    <text evidence="2">The sequence shown here is derived from an EMBL/GenBank/DDBJ whole genome shotgun (WGS) entry which is preliminary data.</text>
</comment>
<proteinExistence type="predicted"/>
<dbReference type="OrthoDB" id="3253621at2759"/>
<evidence type="ECO:0000313" key="2">
    <source>
        <dbReference type="EMBL" id="PPQ76782.1"/>
    </source>
</evidence>
<dbReference type="InParanoid" id="A0A409WE27"/>
<keyword evidence="1" id="KW-1133">Transmembrane helix</keyword>
<keyword evidence="1" id="KW-0472">Membrane</keyword>
<reference evidence="2 3" key="1">
    <citation type="journal article" date="2018" name="Evol. Lett.">
        <title>Horizontal gene cluster transfer increased hallucinogenic mushroom diversity.</title>
        <authorList>
            <person name="Reynolds H.T."/>
            <person name="Vijayakumar V."/>
            <person name="Gluck-Thaler E."/>
            <person name="Korotkin H.B."/>
            <person name="Matheny P.B."/>
            <person name="Slot J.C."/>
        </authorList>
    </citation>
    <scope>NUCLEOTIDE SEQUENCE [LARGE SCALE GENOMIC DNA]</scope>
    <source>
        <strain evidence="2 3">2629</strain>
    </source>
</reference>
<dbReference type="AlphaFoldDB" id="A0A409WE27"/>
<keyword evidence="1" id="KW-0812">Transmembrane</keyword>
<protein>
    <submittedName>
        <fullName evidence="2">Uncharacterized protein</fullName>
    </submittedName>
</protein>
<dbReference type="EMBL" id="NHTK01005533">
    <property type="protein sequence ID" value="PPQ76782.1"/>
    <property type="molecule type" value="Genomic_DNA"/>
</dbReference>
<name>A0A409WE27_9AGAR</name>
<evidence type="ECO:0000256" key="1">
    <source>
        <dbReference type="SAM" id="Phobius"/>
    </source>
</evidence>
<dbReference type="Proteomes" id="UP000284842">
    <property type="component" value="Unassembled WGS sequence"/>
</dbReference>
<sequence>MSLTQFCVGGIFRFIDNDFKTEKELKATDPANHSKQMNAKAMRKYDLNWSYFLFAIDIAIPLSVV</sequence>
<evidence type="ECO:0000313" key="3">
    <source>
        <dbReference type="Proteomes" id="UP000284842"/>
    </source>
</evidence>
<accession>A0A409WE27</accession>
<keyword evidence="3" id="KW-1185">Reference proteome</keyword>
<feature type="transmembrane region" description="Helical" evidence="1">
    <location>
        <begin position="45"/>
        <end position="64"/>
    </location>
</feature>
<gene>
    <name evidence="2" type="ORF">CVT24_011338</name>
</gene>
<organism evidence="2 3">
    <name type="scientific">Panaeolus cyanescens</name>
    <dbReference type="NCBI Taxonomy" id="181874"/>
    <lineage>
        <taxon>Eukaryota</taxon>
        <taxon>Fungi</taxon>
        <taxon>Dikarya</taxon>
        <taxon>Basidiomycota</taxon>
        <taxon>Agaricomycotina</taxon>
        <taxon>Agaricomycetes</taxon>
        <taxon>Agaricomycetidae</taxon>
        <taxon>Agaricales</taxon>
        <taxon>Agaricineae</taxon>
        <taxon>Galeropsidaceae</taxon>
        <taxon>Panaeolus</taxon>
    </lineage>
</organism>